<gene>
    <name evidence="2" type="ORF">ACFSDX_10530</name>
</gene>
<sequence>MPDNYPSRQIILGRWSESPLFHPERLASLGRATQLQRPSAAYFQQNLCVAPSGRQAYRPRSPEPAGPERPLFSTD</sequence>
<comment type="caution">
    <text evidence="2">The sequence shown here is derived from an EMBL/GenBank/DDBJ whole genome shotgun (WGS) entry which is preliminary data.</text>
</comment>
<evidence type="ECO:0000313" key="2">
    <source>
        <dbReference type="EMBL" id="MFD1872865.1"/>
    </source>
</evidence>
<dbReference type="Proteomes" id="UP001597197">
    <property type="component" value="Unassembled WGS sequence"/>
</dbReference>
<evidence type="ECO:0000256" key="1">
    <source>
        <dbReference type="SAM" id="MobiDB-lite"/>
    </source>
</evidence>
<evidence type="ECO:0000313" key="3">
    <source>
        <dbReference type="Proteomes" id="UP001597197"/>
    </source>
</evidence>
<dbReference type="RefSeq" id="WP_382313336.1">
    <property type="nucleotide sequence ID" value="NZ_JBHUFD010000003.1"/>
</dbReference>
<name>A0ABW4QTU6_9BACT</name>
<reference evidence="3" key="1">
    <citation type="journal article" date="2019" name="Int. J. Syst. Evol. Microbiol.">
        <title>The Global Catalogue of Microorganisms (GCM) 10K type strain sequencing project: providing services to taxonomists for standard genome sequencing and annotation.</title>
        <authorList>
            <consortium name="The Broad Institute Genomics Platform"/>
            <consortium name="The Broad Institute Genome Sequencing Center for Infectious Disease"/>
            <person name="Wu L."/>
            <person name="Ma J."/>
        </authorList>
    </citation>
    <scope>NUCLEOTIDE SEQUENCE [LARGE SCALE GENOMIC DNA]</scope>
    <source>
        <strain evidence="3">CGMCC 1.15795</strain>
    </source>
</reference>
<accession>A0ABW4QTU6</accession>
<dbReference type="EMBL" id="JBHUFD010000003">
    <property type="protein sequence ID" value="MFD1872865.1"/>
    <property type="molecule type" value="Genomic_DNA"/>
</dbReference>
<protein>
    <submittedName>
        <fullName evidence="2">Uncharacterized protein</fullName>
    </submittedName>
</protein>
<feature type="region of interest" description="Disordered" evidence="1">
    <location>
        <begin position="53"/>
        <end position="75"/>
    </location>
</feature>
<keyword evidence="3" id="KW-1185">Reference proteome</keyword>
<organism evidence="2 3">
    <name type="scientific">Hymenobacter bucti</name>
    <dbReference type="NCBI Taxonomy" id="1844114"/>
    <lineage>
        <taxon>Bacteria</taxon>
        <taxon>Pseudomonadati</taxon>
        <taxon>Bacteroidota</taxon>
        <taxon>Cytophagia</taxon>
        <taxon>Cytophagales</taxon>
        <taxon>Hymenobacteraceae</taxon>
        <taxon>Hymenobacter</taxon>
    </lineage>
</organism>
<proteinExistence type="predicted"/>